<evidence type="ECO:0000313" key="3">
    <source>
        <dbReference type="Proteomes" id="UP001632037"/>
    </source>
</evidence>
<proteinExistence type="predicted"/>
<name>A0ABD3FMS3_9STRA</name>
<organism evidence="2 3">
    <name type="scientific">Phytophthora oleae</name>
    <dbReference type="NCBI Taxonomy" id="2107226"/>
    <lineage>
        <taxon>Eukaryota</taxon>
        <taxon>Sar</taxon>
        <taxon>Stramenopiles</taxon>
        <taxon>Oomycota</taxon>
        <taxon>Peronosporomycetes</taxon>
        <taxon>Peronosporales</taxon>
        <taxon>Peronosporaceae</taxon>
        <taxon>Phytophthora</taxon>
    </lineage>
</organism>
<sequence length="82" mass="8663">MWWSGGSSPAGLEASNPRPNIPSNTVAAYPGPSRLVSVASPKSWPESSTSPMCKTSSDTIPATDGELKTDPLARYVDDALWL</sequence>
<dbReference type="Proteomes" id="UP001632037">
    <property type="component" value="Unassembled WGS sequence"/>
</dbReference>
<dbReference type="AlphaFoldDB" id="A0ABD3FMS3"/>
<keyword evidence="3" id="KW-1185">Reference proteome</keyword>
<dbReference type="EMBL" id="JBIMZQ010000013">
    <property type="protein sequence ID" value="KAL3667619.1"/>
    <property type="molecule type" value="Genomic_DNA"/>
</dbReference>
<feature type="compositionally biased region" description="Polar residues" evidence="1">
    <location>
        <begin position="45"/>
        <end position="60"/>
    </location>
</feature>
<evidence type="ECO:0000256" key="1">
    <source>
        <dbReference type="SAM" id="MobiDB-lite"/>
    </source>
</evidence>
<protein>
    <submittedName>
        <fullName evidence="2">Uncharacterized protein</fullName>
    </submittedName>
</protein>
<evidence type="ECO:0000313" key="2">
    <source>
        <dbReference type="EMBL" id="KAL3667619.1"/>
    </source>
</evidence>
<gene>
    <name evidence="2" type="ORF">V7S43_007173</name>
</gene>
<comment type="caution">
    <text evidence="2">The sequence shown here is derived from an EMBL/GenBank/DDBJ whole genome shotgun (WGS) entry which is preliminary data.</text>
</comment>
<accession>A0ABD3FMS3</accession>
<feature type="compositionally biased region" description="Polar residues" evidence="1">
    <location>
        <begin position="17"/>
        <end position="26"/>
    </location>
</feature>
<feature type="region of interest" description="Disordered" evidence="1">
    <location>
        <begin position="1"/>
        <end position="65"/>
    </location>
</feature>
<reference evidence="2 3" key="1">
    <citation type="submission" date="2024-09" db="EMBL/GenBank/DDBJ databases">
        <title>Genome sequencing and assembly of Phytophthora oleae, isolate VK10A, causative agent of rot of olive drupes.</title>
        <authorList>
            <person name="Conti Taguali S."/>
            <person name="Riolo M."/>
            <person name="La Spada F."/>
            <person name="Cacciola S.O."/>
            <person name="Dionisio G."/>
        </authorList>
    </citation>
    <scope>NUCLEOTIDE SEQUENCE [LARGE SCALE GENOMIC DNA]</scope>
    <source>
        <strain evidence="2 3">VK10A</strain>
    </source>
</reference>